<evidence type="ECO:0000313" key="3">
    <source>
        <dbReference type="EMBL" id="CAL1127279.1"/>
    </source>
</evidence>
<dbReference type="SUPFAM" id="SSF140990">
    <property type="entry name" value="FtsH protease domain-like"/>
    <property type="match status" value="1"/>
</dbReference>
<dbReference type="GO" id="GO:0004222">
    <property type="term" value="F:metalloendopeptidase activity"/>
    <property type="evidence" value="ECO:0007669"/>
    <property type="project" value="InterPro"/>
</dbReference>
<dbReference type="Proteomes" id="UP001152797">
    <property type="component" value="Unassembled WGS sequence"/>
</dbReference>
<organism evidence="2">
    <name type="scientific">Cladocopium goreaui</name>
    <dbReference type="NCBI Taxonomy" id="2562237"/>
    <lineage>
        <taxon>Eukaryota</taxon>
        <taxon>Sar</taxon>
        <taxon>Alveolata</taxon>
        <taxon>Dinophyceae</taxon>
        <taxon>Suessiales</taxon>
        <taxon>Symbiodiniaceae</taxon>
        <taxon>Cladocopium</taxon>
    </lineage>
</organism>
<dbReference type="EMBL" id="CAMXCT020000105">
    <property type="protein sequence ID" value="CAL1127279.1"/>
    <property type="molecule type" value="Genomic_DNA"/>
</dbReference>
<evidence type="ECO:0000256" key="1">
    <source>
        <dbReference type="SAM" id="Phobius"/>
    </source>
</evidence>
<evidence type="ECO:0000313" key="4">
    <source>
        <dbReference type="EMBL" id="CAL4761216.1"/>
    </source>
</evidence>
<dbReference type="PANTHER" id="PTHR33471">
    <property type="entry name" value="ATP-DEPENDENT ZINC METALLOPROTEASE-RELATED"/>
    <property type="match status" value="1"/>
</dbReference>
<reference evidence="3" key="2">
    <citation type="submission" date="2024-04" db="EMBL/GenBank/DDBJ databases">
        <authorList>
            <person name="Chen Y."/>
            <person name="Shah S."/>
            <person name="Dougan E. K."/>
            <person name="Thang M."/>
            <person name="Chan C."/>
        </authorList>
    </citation>
    <scope>NUCLEOTIDE SEQUENCE [LARGE SCALE GENOMIC DNA]</scope>
</reference>
<keyword evidence="5" id="KW-1185">Reference proteome</keyword>
<dbReference type="EMBL" id="CAMXCT010000105">
    <property type="protein sequence ID" value="CAI3973904.1"/>
    <property type="molecule type" value="Genomic_DNA"/>
</dbReference>
<proteinExistence type="predicted"/>
<keyword evidence="1" id="KW-0812">Transmembrane</keyword>
<reference evidence="2" key="1">
    <citation type="submission" date="2022-10" db="EMBL/GenBank/DDBJ databases">
        <authorList>
            <person name="Chen Y."/>
            <person name="Dougan E. K."/>
            <person name="Chan C."/>
            <person name="Rhodes N."/>
            <person name="Thang M."/>
        </authorList>
    </citation>
    <scope>NUCLEOTIDE SEQUENCE</scope>
</reference>
<dbReference type="OrthoDB" id="445900at2759"/>
<protein>
    <submittedName>
        <fullName evidence="4">AN1-type zinc finger protein 2A</fullName>
    </submittedName>
</protein>
<dbReference type="PANTHER" id="PTHR33471:SF1">
    <property type="entry name" value="OS01G0382700 PROTEIN"/>
    <property type="match status" value="1"/>
</dbReference>
<name>A0A9P1BIA5_9DINO</name>
<dbReference type="EMBL" id="CAMXCT030000105">
    <property type="protein sequence ID" value="CAL4761216.1"/>
    <property type="molecule type" value="Genomic_DNA"/>
</dbReference>
<evidence type="ECO:0000313" key="5">
    <source>
        <dbReference type="Proteomes" id="UP001152797"/>
    </source>
</evidence>
<dbReference type="AlphaFoldDB" id="A0A9P1BIA5"/>
<keyword evidence="1" id="KW-0472">Membrane</keyword>
<evidence type="ECO:0000313" key="2">
    <source>
        <dbReference type="EMBL" id="CAI3973904.1"/>
    </source>
</evidence>
<gene>
    <name evidence="2" type="ORF">C1SCF055_LOCUS2350</name>
</gene>
<dbReference type="GO" id="GO:0006508">
    <property type="term" value="P:proteolysis"/>
    <property type="evidence" value="ECO:0007669"/>
    <property type="project" value="InterPro"/>
</dbReference>
<dbReference type="GO" id="GO:0004176">
    <property type="term" value="F:ATP-dependent peptidase activity"/>
    <property type="evidence" value="ECO:0007669"/>
    <property type="project" value="InterPro"/>
</dbReference>
<dbReference type="GO" id="GO:0005524">
    <property type="term" value="F:ATP binding"/>
    <property type="evidence" value="ECO:0007669"/>
    <property type="project" value="InterPro"/>
</dbReference>
<dbReference type="InterPro" id="IPR037219">
    <property type="entry name" value="Peptidase_M41-like"/>
</dbReference>
<sequence>MAVALPAATCQGGPRGCPCTQVATTSSWARPSQMLPLGMSVAAFGATASLSRRGARAQRAPKVMTKATTNAALQKLDGLLQRALQAELDQESTRTRAEVESEVTTMLDAELRGNLRGFASAEKKVAKRLYSLEEMKQNGVDAAQFLNPQDSTLDLLKTVIVGVVALGGAVFILAAKPGPGVVIFMTLLGLSVLFFDQVINRGFGELLLLDSLGRLVSKEYPQRVACHEAGHFLVAYLLGVLPKAYTLGAWEAFSKYNSMSVQAGTTFLDQAIQMEMQSGQISGKTLDNFVCVALGGIAAEYVTYGQANGGMSDIIQLEALFEALKFDQQQTNVLLRTSVMNTVAIIKEKQKAHTALVDAMSRGESVGRCIEIIEQSL</sequence>
<accession>A0A9P1BIA5</accession>
<keyword evidence="1" id="KW-1133">Transmembrane helix</keyword>
<comment type="caution">
    <text evidence="2">The sequence shown here is derived from an EMBL/GenBank/DDBJ whole genome shotgun (WGS) entry which is preliminary data.</text>
</comment>
<feature type="transmembrane region" description="Helical" evidence="1">
    <location>
        <begin position="155"/>
        <end position="175"/>
    </location>
</feature>
<feature type="transmembrane region" description="Helical" evidence="1">
    <location>
        <begin position="181"/>
        <end position="199"/>
    </location>
</feature>
<dbReference type="Gene3D" id="1.20.58.760">
    <property type="entry name" value="Peptidase M41"/>
    <property type="match status" value="1"/>
</dbReference>